<dbReference type="GO" id="GO:0015074">
    <property type="term" value="P:DNA integration"/>
    <property type="evidence" value="ECO:0007669"/>
    <property type="project" value="InterPro"/>
</dbReference>
<sequence>MKTQGFNAHTKYRILQHALKGNNISKTCELFGISRTTFYNWKAAYQKFGIAGLENKEPKKPKMPNKVSKTIERDILAYVEKYPEDGPRRIYYELKSEGINVGETGIYNVLKRNNLSKKEQRIEYSKNRTLSNRTNRSLYKKIPKFIDVEKRYPGYLVIQRIDFMGTFDGIGRIYQYCFYDTTSKWAEVKLYNRKQDIDIWHYFEVKLVYLLDTFNLTIENLVTEREREFLPYFVKGDKHNSIIEEYNINHLFISSDETDIFNGIREFNEFLVKEFYNKILINEKLDSFIKVENRINSFMREYNFTNVISEGPNEGKTPAEAVLDRAIENGTDLDTLPLWLLALINSPRRGVKDE</sequence>
<dbReference type="EMBL" id="FNNG01000002">
    <property type="protein sequence ID" value="SDW42826.1"/>
    <property type="molecule type" value="Genomic_DNA"/>
</dbReference>
<dbReference type="OrthoDB" id="1705009at2"/>
<organism evidence="2 3">
    <name type="scientific">Tepidimicrobium xylanilyticum</name>
    <dbReference type="NCBI Taxonomy" id="1123352"/>
    <lineage>
        <taxon>Bacteria</taxon>
        <taxon>Bacillati</taxon>
        <taxon>Bacillota</taxon>
        <taxon>Tissierellia</taxon>
        <taxon>Tissierellales</taxon>
        <taxon>Tepidimicrobiaceae</taxon>
        <taxon>Tepidimicrobium</taxon>
    </lineage>
</organism>
<dbReference type="RefSeq" id="WP_093750923.1">
    <property type="nucleotide sequence ID" value="NZ_FNNG01000002.1"/>
</dbReference>
<protein>
    <submittedName>
        <fullName evidence="2">Transposase</fullName>
    </submittedName>
</protein>
<gene>
    <name evidence="2" type="ORF">SAMN05660923_00703</name>
</gene>
<keyword evidence="3" id="KW-1185">Reference proteome</keyword>
<dbReference type="InterPro" id="IPR001584">
    <property type="entry name" value="Integrase_cat-core"/>
</dbReference>
<dbReference type="Proteomes" id="UP000198828">
    <property type="component" value="Unassembled WGS sequence"/>
</dbReference>
<feature type="domain" description="Integrase catalytic" evidence="1">
    <location>
        <begin position="149"/>
        <end position="326"/>
    </location>
</feature>
<evidence type="ECO:0000313" key="3">
    <source>
        <dbReference type="Proteomes" id="UP000198828"/>
    </source>
</evidence>
<dbReference type="AlphaFoldDB" id="A0A1H2TFU4"/>
<dbReference type="Gene3D" id="1.10.10.10">
    <property type="entry name" value="Winged helix-like DNA-binding domain superfamily/Winged helix DNA-binding domain"/>
    <property type="match status" value="1"/>
</dbReference>
<evidence type="ECO:0000259" key="1">
    <source>
        <dbReference type="PROSITE" id="PS50994"/>
    </source>
</evidence>
<reference evidence="2 3" key="1">
    <citation type="submission" date="2016-10" db="EMBL/GenBank/DDBJ databases">
        <authorList>
            <person name="de Groot N.N."/>
        </authorList>
    </citation>
    <scope>NUCLEOTIDE SEQUENCE [LARGE SCALE GENOMIC DNA]</scope>
    <source>
        <strain evidence="2 3">DSM 23310</strain>
    </source>
</reference>
<dbReference type="PROSITE" id="PS50994">
    <property type="entry name" value="INTEGRASE"/>
    <property type="match status" value="1"/>
</dbReference>
<dbReference type="SUPFAM" id="SSF46689">
    <property type="entry name" value="Homeodomain-like"/>
    <property type="match status" value="1"/>
</dbReference>
<dbReference type="InterPro" id="IPR055247">
    <property type="entry name" value="InsJ-like_HTH"/>
</dbReference>
<evidence type="ECO:0000313" key="2">
    <source>
        <dbReference type="EMBL" id="SDW42826.1"/>
    </source>
</evidence>
<proteinExistence type="predicted"/>
<dbReference type="Pfam" id="PF13518">
    <property type="entry name" value="HTH_28"/>
    <property type="match status" value="1"/>
</dbReference>
<dbReference type="InterPro" id="IPR009057">
    <property type="entry name" value="Homeodomain-like_sf"/>
</dbReference>
<accession>A0A1H2TFU4</accession>
<name>A0A1H2TFU4_9FIRM</name>
<dbReference type="InterPro" id="IPR036388">
    <property type="entry name" value="WH-like_DNA-bd_sf"/>
</dbReference>